<dbReference type="OrthoDB" id="4191831at2759"/>
<name>A0A6A7A007_9PLEO</name>
<evidence type="ECO:0000313" key="1">
    <source>
        <dbReference type="EMBL" id="KAF2826104.1"/>
    </source>
</evidence>
<keyword evidence="2" id="KW-1185">Reference proteome</keyword>
<protein>
    <recommendedName>
        <fullName evidence="3">F-box domain-containing protein</fullName>
    </recommendedName>
</protein>
<accession>A0A6A7A007</accession>
<organism evidence="1 2">
    <name type="scientific">Ophiobolus disseminans</name>
    <dbReference type="NCBI Taxonomy" id="1469910"/>
    <lineage>
        <taxon>Eukaryota</taxon>
        <taxon>Fungi</taxon>
        <taxon>Dikarya</taxon>
        <taxon>Ascomycota</taxon>
        <taxon>Pezizomycotina</taxon>
        <taxon>Dothideomycetes</taxon>
        <taxon>Pleosporomycetidae</taxon>
        <taxon>Pleosporales</taxon>
        <taxon>Pleosporineae</taxon>
        <taxon>Phaeosphaeriaceae</taxon>
        <taxon>Ophiobolus</taxon>
    </lineage>
</organism>
<proteinExistence type="predicted"/>
<dbReference type="AlphaFoldDB" id="A0A6A7A007"/>
<evidence type="ECO:0000313" key="2">
    <source>
        <dbReference type="Proteomes" id="UP000799424"/>
    </source>
</evidence>
<sequence length="566" mass="64637">MATISHLPAELVEYIYAYLAQPELNAVSRVNTGSNALAVPFLYRNVDLFIGSGDKVPRIDRFCMNILKDERLAARVETIRLGPSSKEGVKEGQRWIPRDANFDDTGMKDLIAKVLDKESLVSRNDYLRDALLMREYAAYASLILMVLPSLRKLYIADFNCATLDHLHTVLRNLDPGSDWNRRHASGDLMQRLSSISAISYNVDDLSGNTYPMYSSRFNLIPMLNLPNITRLDFSVPDRFETRARPGITLLPTANTWTPRDLILRPDQMGNVTTMVIRHSDCAYRTVQSCLSSACQLQSFTYEFLYDCKERSDAPSQWLDLSAWSSALPKSLRTLVMSVENCDTAAYPFKQPRMGDKLYGYLDLTYHTALHTLEVPFPFLTGDPNFSITTEIYPLLPPNLRHLSLRTDMTNAQHQFPFDTSVLSTNLTFQESEDEARHLVNARMDVSYMFHAAMTILDFATNLDTISVWQPADASLEWFDGQVADFSQTCRNKYIKGHLVYPMIMRKKKLEHWNLVKQATVYDPSRPDSKRFEAFFRGERAGIPLGLASQYHLHALRNHLVRVRLLS</sequence>
<reference evidence="1" key="1">
    <citation type="journal article" date="2020" name="Stud. Mycol.">
        <title>101 Dothideomycetes genomes: a test case for predicting lifestyles and emergence of pathogens.</title>
        <authorList>
            <person name="Haridas S."/>
            <person name="Albert R."/>
            <person name="Binder M."/>
            <person name="Bloem J."/>
            <person name="Labutti K."/>
            <person name="Salamov A."/>
            <person name="Andreopoulos B."/>
            <person name="Baker S."/>
            <person name="Barry K."/>
            <person name="Bills G."/>
            <person name="Bluhm B."/>
            <person name="Cannon C."/>
            <person name="Castanera R."/>
            <person name="Culley D."/>
            <person name="Daum C."/>
            <person name="Ezra D."/>
            <person name="Gonzalez J."/>
            <person name="Henrissat B."/>
            <person name="Kuo A."/>
            <person name="Liang C."/>
            <person name="Lipzen A."/>
            <person name="Lutzoni F."/>
            <person name="Magnuson J."/>
            <person name="Mondo S."/>
            <person name="Nolan M."/>
            <person name="Ohm R."/>
            <person name="Pangilinan J."/>
            <person name="Park H.-J."/>
            <person name="Ramirez L."/>
            <person name="Alfaro M."/>
            <person name="Sun H."/>
            <person name="Tritt A."/>
            <person name="Yoshinaga Y."/>
            <person name="Zwiers L.-H."/>
            <person name="Turgeon B."/>
            <person name="Goodwin S."/>
            <person name="Spatafora J."/>
            <person name="Crous P."/>
            <person name="Grigoriev I."/>
        </authorList>
    </citation>
    <scope>NUCLEOTIDE SEQUENCE</scope>
    <source>
        <strain evidence="1">CBS 113818</strain>
    </source>
</reference>
<dbReference type="Proteomes" id="UP000799424">
    <property type="component" value="Unassembled WGS sequence"/>
</dbReference>
<gene>
    <name evidence="1" type="ORF">CC86DRAFT_25154</name>
</gene>
<dbReference type="EMBL" id="MU006226">
    <property type="protein sequence ID" value="KAF2826104.1"/>
    <property type="molecule type" value="Genomic_DNA"/>
</dbReference>
<evidence type="ECO:0008006" key="3">
    <source>
        <dbReference type="Google" id="ProtNLM"/>
    </source>
</evidence>